<reference evidence="2" key="1">
    <citation type="submission" date="2023-06" db="EMBL/GenBank/DDBJ databases">
        <authorList>
            <person name="Noh H."/>
        </authorList>
    </citation>
    <scope>NUCLEOTIDE SEQUENCE</scope>
    <source>
        <strain evidence="2">DUCC20226</strain>
    </source>
</reference>
<feature type="region of interest" description="Disordered" evidence="1">
    <location>
        <begin position="206"/>
        <end position="255"/>
    </location>
</feature>
<feature type="region of interest" description="Disordered" evidence="1">
    <location>
        <begin position="484"/>
        <end position="632"/>
    </location>
</feature>
<feature type="compositionally biased region" description="Polar residues" evidence="1">
    <location>
        <begin position="114"/>
        <end position="123"/>
    </location>
</feature>
<feature type="region of interest" description="Disordered" evidence="1">
    <location>
        <begin position="423"/>
        <end position="459"/>
    </location>
</feature>
<dbReference type="Proteomes" id="UP001265746">
    <property type="component" value="Unassembled WGS sequence"/>
</dbReference>
<comment type="caution">
    <text evidence="2">The sequence shown here is derived from an EMBL/GenBank/DDBJ whole genome shotgun (WGS) entry which is preliminary data.</text>
</comment>
<protein>
    <recommendedName>
        <fullName evidence="4">F-box domain-containing protein</fullName>
    </recommendedName>
</protein>
<feature type="compositionally biased region" description="Low complexity" evidence="1">
    <location>
        <begin position="611"/>
        <end position="621"/>
    </location>
</feature>
<feature type="compositionally biased region" description="Polar residues" evidence="1">
    <location>
        <begin position="68"/>
        <end position="79"/>
    </location>
</feature>
<proteinExistence type="predicted"/>
<gene>
    <name evidence="2" type="ORF">N8I77_009043</name>
</gene>
<evidence type="ECO:0000313" key="3">
    <source>
        <dbReference type="Proteomes" id="UP001265746"/>
    </source>
</evidence>
<name>A0AAD9S9A9_PHOAM</name>
<dbReference type="AlphaFoldDB" id="A0AAD9S9A9"/>
<feature type="compositionally biased region" description="Polar residues" evidence="1">
    <location>
        <begin position="31"/>
        <end position="40"/>
    </location>
</feature>
<keyword evidence="3" id="KW-1185">Reference proteome</keyword>
<feature type="compositionally biased region" description="Polar residues" evidence="1">
    <location>
        <begin position="292"/>
        <end position="304"/>
    </location>
</feature>
<feature type="compositionally biased region" description="Acidic residues" evidence="1">
    <location>
        <begin position="922"/>
        <end position="949"/>
    </location>
</feature>
<accession>A0AAD9S9A9</accession>
<evidence type="ECO:0000313" key="2">
    <source>
        <dbReference type="EMBL" id="KAK2602519.1"/>
    </source>
</evidence>
<feature type="compositionally biased region" description="Basic and acidic residues" evidence="1">
    <location>
        <begin position="423"/>
        <end position="443"/>
    </location>
</feature>
<feature type="region of interest" description="Disordered" evidence="1">
    <location>
        <begin position="283"/>
        <end position="304"/>
    </location>
</feature>
<organism evidence="2 3">
    <name type="scientific">Phomopsis amygdali</name>
    <name type="common">Fusicoccum amygdali</name>
    <dbReference type="NCBI Taxonomy" id="1214568"/>
    <lineage>
        <taxon>Eukaryota</taxon>
        <taxon>Fungi</taxon>
        <taxon>Dikarya</taxon>
        <taxon>Ascomycota</taxon>
        <taxon>Pezizomycotina</taxon>
        <taxon>Sordariomycetes</taxon>
        <taxon>Sordariomycetidae</taxon>
        <taxon>Diaporthales</taxon>
        <taxon>Diaporthaceae</taxon>
        <taxon>Diaporthe</taxon>
    </lineage>
</organism>
<feature type="region of interest" description="Disordered" evidence="1">
    <location>
        <begin position="913"/>
        <end position="949"/>
    </location>
</feature>
<sequence>MPPPRLFPGKGNDKSELGRRVGRTFDPGTRETPSNTQSPASIPLGSVRRKRNNDGVVDENTPNKRPTLANTTRASSSLVSDRVDRAGSGQRATVIDLTGDDPQSSSCGRERSVKSTASLTLGSPPSAARSASHGSRLLSASMPTRGVKQKSEFIDLTLDDLSEDDSTVLSNPRLGKTAKSGSIEIVIDLTEASIPQKLATAFKPLQLTDGTSAVSKDKQVAPTKAAPAQKPRSADSGQTSNPSEPQPNLTEALDEAAAIELWHRIKEKAASDRARIEPLELRNSFAPMPDSPHNQQQTDIDNSPQKSVDFMNRAGKAAGPRTNRLPALDTEGRVQPTQARRGAATTYPAFMSPDSKPDAVPSEPKNNTSSALNIAHGLPKLQRVVVPLANGLPSLDHIQRVERDQQRRGSTIVPRVKVQDCDYSPRKTEEEPIHGDRQRDGDGRVVPGGANVRFGTIDSDTAKDVLSRLDRFKKQQMLLKSLKTNEISRTKGPPGMVSFQARVSDVSNSVQDRGSSSQHAVVTETDSVGEGNGSTELSHDEPGVSRSAPVGACQPQEPSGLMVQDQAQKQSEIVADSLVEVSDESDKHSPTSSSPEISPNVGPSDAPQSLQQQQQQQQQQQMPRRSRRKREKIVVMRAPSRELHRISLRPVQRPDLPMSRCFLIQMPMEIQQKIFRYLLLAEDPIQVFQGWSKLYHRQRSNLDPAILSTCRALFENGSAVLYGANTFQYKLRDPARSGSFQDVGQTIAVEKYIPYFRKLELKIERSRTELTYCTALAAAIRALTEHGADLRELVLDTSPSVEGNTLSTVGYFYRQGEVIEALKALRTCFIEVRVFTPKTSSAAAKSLRCIIDKRTEASTSRPDSQQAATQPAGKELDKLSEMISYACENPSKAVARGWFDEFEAPAERWNEHLRCQGKIADSGEDGDQSSADDEDLSNDDNDDTSDFEG</sequence>
<feature type="region of interest" description="Disordered" evidence="1">
    <location>
        <begin position="1"/>
        <end position="146"/>
    </location>
</feature>
<evidence type="ECO:0008006" key="4">
    <source>
        <dbReference type="Google" id="ProtNLM"/>
    </source>
</evidence>
<feature type="compositionally biased region" description="Polar residues" evidence="1">
    <location>
        <begin position="505"/>
        <end position="526"/>
    </location>
</feature>
<feature type="compositionally biased region" description="Polar residues" evidence="1">
    <location>
        <begin position="235"/>
        <end position="249"/>
    </location>
</feature>
<feature type="region of interest" description="Disordered" evidence="1">
    <location>
        <begin position="316"/>
        <end position="368"/>
    </location>
</feature>
<dbReference type="EMBL" id="JAUJFL010000005">
    <property type="protein sequence ID" value="KAK2602519.1"/>
    <property type="molecule type" value="Genomic_DNA"/>
</dbReference>
<evidence type="ECO:0000256" key="1">
    <source>
        <dbReference type="SAM" id="MobiDB-lite"/>
    </source>
</evidence>